<dbReference type="OrthoDB" id="5424209at2759"/>
<dbReference type="AlphaFoldDB" id="A0A0C3BFZ5"/>
<organism evidence="1 2">
    <name type="scientific">Hebeloma cylindrosporum</name>
    <dbReference type="NCBI Taxonomy" id="76867"/>
    <lineage>
        <taxon>Eukaryota</taxon>
        <taxon>Fungi</taxon>
        <taxon>Dikarya</taxon>
        <taxon>Basidiomycota</taxon>
        <taxon>Agaricomycotina</taxon>
        <taxon>Agaricomycetes</taxon>
        <taxon>Agaricomycetidae</taxon>
        <taxon>Agaricales</taxon>
        <taxon>Agaricineae</taxon>
        <taxon>Hymenogastraceae</taxon>
        <taxon>Hebeloma</taxon>
    </lineage>
</organism>
<sequence length="596" mass="66645">MLVEIEIFIEGQTNAYKYFPLSFREVGPFGARLSLTHSLILVATDPKLKAFFDSCIHSAIQEARGSFQISGLKEHPYPGAYTDFYGLPSIPRCVFKTGEPWRVSTTWRIIREARPVCDHPMQNEWLRIGQLVYEHLDSLNVEWSSIDPVRFSEAKKEDVSELLLWIGVIPETLAFEAAKDAAKDCKDILVREGFPDVEVAFRESVVTQSTGAKLLACSRFFDPVPELRSPFTPALGLQIAPLKTPYYEGTGAVYLRESSHSARVFLLTANHVARPPPVHGNKPLAVVHKHKIASHEKIIVLGSDAHTKSIMRIENAIGSALLSIDIFDGEIKQLGPFVEGEEPEKTRARESCEETVEMKKMKVHDCNKIHDEVTKSFPTANHRVIGYVVHAPSIGIDDGPRHFTRDWALIELDRDKIDWDTFQGNKIFVGDKISLPDFISKMHPHPEGQSEFNYPHDMLLQISGVLKDDEIHNPEQLDANGEKCLIVIKNGKTTGPTIGRLSSMESFVRTYHPESGIKQTSIEIGVYAYSNEARAFSAPGDSGSIVVDSKGRIVGMIVAGAGGDRGTDVTYLTPYWWIEEEMKKSFPDILLYEAVD</sequence>
<reference evidence="2" key="2">
    <citation type="submission" date="2015-01" db="EMBL/GenBank/DDBJ databases">
        <title>Evolutionary Origins and Diversification of the Mycorrhizal Mutualists.</title>
        <authorList>
            <consortium name="DOE Joint Genome Institute"/>
            <consortium name="Mycorrhizal Genomics Consortium"/>
            <person name="Kohler A."/>
            <person name="Kuo A."/>
            <person name="Nagy L.G."/>
            <person name="Floudas D."/>
            <person name="Copeland A."/>
            <person name="Barry K.W."/>
            <person name="Cichocki N."/>
            <person name="Veneault-Fourrey C."/>
            <person name="LaButti K."/>
            <person name="Lindquist E.A."/>
            <person name="Lipzen A."/>
            <person name="Lundell T."/>
            <person name="Morin E."/>
            <person name="Murat C."/>
            <person name="Riley R."/>
            <person name="Ohm R."/>
            <person name="Sun H."/>
            <person name="Tunlid A."/>
            <person name="Henrissat B."/>
            <person name="Grigoriev I.V."/>
            <person name="Hibbett D.S."/>
            <person name="Martin F."/>
        </authorList>
    </citation>
    <scope>NUCLEOTIDE SEQUENCE [LARGE SCALE GENOMIC DNA]</scope>
    <source>
        <strain evidence="2">h7</strain>
    </source>
</reference>
<name>A0A0C3BFZ5_HEBCY</name>
<evidence type="ECO:0008006" key="3">
    <source>
        <dbReference type="Google" id="ProtNLM"/>
    </source>
</evidence>
<reference evidence="1 2" key="1">
    <citation type="submission" date="2014-04" db="EMBL/GenBank/DDBJ databases">
        <authorList>
            <consortium name="DOE Joint Genome Institute"/>
            <person name="Kuo A."/>
            <person name="Gay G."/>
            <person name="Dore J."/>
            <person name="Kohler A."/>
            <person name="Nagy L.G."/>
            <person name="Floudas D."/>
            <person name="Copeland A."/>
            <person name="Barry K.W."/>
            <person name="Cichocki N."/>
            <person name="Veneault-Fourrey C."/>
            <person name="LaButti K."/>
            <person name="Lindquist E.A."/>
            <person name="Lipzen A."/>
            <person name="Lundell T."/>
            <person name="Morin E."/>
            <person name="Murat C."/>
            <person name="Sun H."/>
            <person name="Tunlid A."/>
            <person name="Henrissat B."/>
            <person name="Grigoriev I.V."/>
            <person name="Hibbett D.S."/>
            <person name="Martin F."/>
            <person name="Nordberg H.P."/>
            <person name="Cantor M.N."/>
            <person name="Hua S.X."/>
        </authorList>
    </citation>
    <scope>NUCLEOTIDE SEQUENCE [LARGE SCALE GENOMIC DNA]</scope>
    <source>
        <strain evidence="2">h7</strain>
    </source>
</reference>
<dbReference type="HOGENOM" id="CLU_024804_0_0_1"/>
<proteinExistence type="predicted"/>
<gene>
    <name evidence="1" type="ORF">M413DRAFT_32388</name>
</gene>
<dbReference type="Proteomes" id="UP000053424">
    <property type="component" value="Unassembled WGS sequence"/>
</dbReference>
<evidence type="ECO:0000313" key="2">
    <source>
        <dbReference type="Proteomes" id="UP000053424"/>
    </source>
</evidence>
<dbReference type="SUPFAM" id="SSF50494">
    <property type="entry name" value="Trypsin-like serine proteases"/>
    <property type="match status" value="1"/>
</dbReference>
<evidence type="ECO:0000313" key="1">
    <source>
        <dbReference type="EMBL" id="KIM35635.1"/>
    </source>
</evidence>
<dbReference type="InterPro" id="IPR009003">
    <property type="entry name" value="Peptidase_S1_PA"/>
</dbReference>
<keyword evidence="2" id="KW-1185">Reference proteome</keyword>
<protein>
    <recommendedName>
        <fullName evidence="3">Peptidase S1 domain-containing protein</fullName>
    </recommendedName>
</protein>
<accession>A0A0C3BFZ5</accession>
<dbReference type="EMBL" id="KN831817">
    <property type="protein sequence ID" value="KIM35635.1"/>
    <property type="molecule type" value="Genomic_DNA"/>
</dbReference>